<dbReference type="PANTHER" id="PTHR45742">
    <property type="entry name" value="COMPLEMENT COMPONENT C6"/>
    <property type="match status" value="1"/>
</dbReference>
<dbReference type="SUPFAM" id="SSF51126">
    <property type="entry name" value="Pectin lyase-like"/>
    <property type="match status" value="1"/>
</dbReference>
<dbReference type="PROSITE" id="PS51412">
    <property type="entry name" value="MACPF_2"/>
    <property type="match status" value="1"/>
</dbReference>
<dbReference type="EMBL" id="LODT01000029">
    <property type="protein sequence ID" value="KYQ92323.1"/>
    <property type="molecule type" value="Genomic_DNA"/>
</dbReference>
<accession>A0A151ZED9</accession>
<dbReference type="PANTHER" id="PTHR45742:SF8">
    <property type="entry name" value="FLOCCULATION PROTEIN FLO11"/>
    <property type="match status" value="1"/>
</dbReference>
<dbReference type="InParanoid" id="A0A151ZED9"/>
<dbReference type="Pfam" id="PF01823">
    <property type="entry name" value="MACPF"/>
    <property type="match status" value="1"/>
</dbReference>
<keyword evidence="4" id="KW-1015">Disulfide bond</keyword>
<evidence type="ECO:0000313" key="8">
    <source>
        <dbReference type="Proteomes" id="UP000076078"/>
    </source>
</evidence>
<evidence type="ECO:0000256" key="5">
    <source>
        <dbReference type="SAM" id="SignalP"/>
    </source>
</evidence>
<feature type="signal peptide" evidence="5">
    <location>
        <begin position="1"/>
        <end position="20"/>
    </location>
</feature>
<reference evidence="7 8" key="1">
    <citation type="submission" date="2015-12" db="EMBL/GenBank/DDBJ databases">
        <title>Dictyostelia acquired genes for synthesis and detection of signals that induce cell-type specialization by lateral gene transfer from prokaryotes.</title>
        <authorList>
            <person name="Gloeckner G."/>
            <person name="Schaap P."/>
        </authorList>
    </citation>
    <scope>NUCLEOTIDE SEQUENCE [LARGE SCALE GENOMIC DNA]</scope>
    <source>
        <strain evidence="7 8">TK</strain>
    </source>
</reference>
<comment type="subcellular location">
    <subcellularLocation>
        <location evidence="1">Secreted</location>
    </subcellularLocation>
</comment>
<keyword evidence="2" id="KW-0964">Secreted</keyword>
<dbReference type="InterPro" id="IPR011050">
    <property type="entry name" value="Pectin_lyase_fold/virulence"/>
</dbReference>
<dbReference type="Proteomes" id="UP000076078">
    <property type="component" value="Unassembled WGS sequence"/>
</dbReference>
<keyword evidence="8" id="KW-1185">Reference proteome</keyword>
<feature type="chain" id="PRO_5007593191" description="MACPF domain-containing protein" evidence="5">
    <location>
        <begin position="21"/>
        <end position="1171"/>
    </location>
</feature>
<dbReference type="GO" id="GO:0005576">
    <property type="term" value="C:extracellular region"/>
    <property type="evidence" value="ECO:0007669"/>
    <property type="project" value="UniProtKB-SubCell"/>
</dbReference>
<evidence type="ECO:0000313" key="7">
    <source>
        <dbReference type="EMBL" id="KYQ92323.1"/>
    </source>
</evidence>
<name>A0A151ZED9_TIELA</name>
<keyword evidence="5" id="KW-0732">Signal</keyword>
<dbReference type="InterPro" id="IPR020864">
    <property type="entry name" value="MACPF"/>
</dbReference>
<evidence type="ECO:0000259" key="6">
    <source>
        <dbReference type="PROSITE" id="PS51412"/>
    </source>
</evidence>
<protein>
    <recommendedName>
        <fullName evidence="6">MACPF domain-containing protein</fullName>
    </recommendedName>
</protein>
<keyword evidence="3" id="KW-0204">Cytolysis</keyword>
<evidence type="ECO:0000256" key="2">
    <source>
        <dbReference type="ARBA" id="ARBA00022525"/>
    </source>
</evidence>
<proteinExistence type="predicted"/>
<feature type="domain" description="MACPF" evidence="6">
    <location>
        <begin position="524"/>
        <end position="860"/>
    </location>
</feature>
<evidence type="ECO:0000256" key="4">
    <source>
        <dbReference type="ARBA" id="ARBA00023157"/>
    </source>
</evidence>
<dbReference type="GO" id="GO:0031640">
    <property type="term" value="P:killing of cells of another organism"/>
    <property type="evidence" value="ECO:0007669"/>
    <property type="project" value="UniProtKB-KW"/>
</dbReference>
<comment type="caution">
    <text evidence="7">The sequence shown here is derived from an EMBL/GenBank/DDBJ whole genome shotgun (WGS) entry which is preliminary data.</text>
</comment>
<evidence type="ECO:0000256" key="1">
    <source>
        <dbReference type="ARBA" id="ARBA00004613"/>
    </source>
</evidence>
<dbReference type="SMART" id="SM00457">
    <property type="entry name" value="MACPF"/>
    <property type="match status" value="1"/>
</dbReference>
<evidence type="ECO:0000256" key="3">
    <source>
        <dbReference type="ARBA" id="ARBA00022852"/>
    </source>
</evidence>
<sequence length="1171" mass="129542">MKNFLILSLCLSIVFDLAIATSTKKYYVDSKSSCTSNCGSSSSPYKTLLDPIKVINSLSFNECYYNTPELYIKPGNYSGINNRELTITNPINIKSWGGNSSNTFIDCQGFGYGLKAIKSIQIIINGLTILNCNSNYGAGIYISQTPGSLSDVRLSGNQASSGGALYIRSSTVTINNCTFEKNNALEEGGGAVFENSRITISKSKATCNTLRSTIVSDFLLLDSTIKSDTHNSSSQVSCIDSKFSLSNGTNICGYKGAACLGSNPNGTNPNTPSGPICPASSGTCGDNICDFQKESCLNCPSDCNTCTFSGSKLTSYKGCHPLSLNSSCLVSSVVLTTPVISNFLSSECLVSGVIENYFSVDRDGLYSFKVIGTNIGVKLSINGKVLINAFFIQEKIDSAQDVILISQKVNRFKVEFFGNGPAVRSLSILKKPYYDTVYSLFEQSFYSLNVCGDNILDKNETCQNDFLADNLAETPIFCGDGICNEDTSDCILDCGLHITETCSATEVVDNHFPTGFTTGIDTLGLLIDNQQLWHLPGVEKFTMGVNVLTGESTLSPLFYFGYCGSKGSNLVQDLYRSTVYVLPEEIAAVPYPRCTFDLSSSFHATSFSMANEQATKNSYKVDAKVEFGIGSVSGGANAAYQEETSVKTARELESRRSGSISSTESKCLTSKVELVKNTFHPVFMQDIGSVNNETEMYEYLLKYGTYYYKTAIMGGKLTQVSVVDSSFESSSTSSEMEQHTKLSFGASVKAPMFNAKFDYAQSDDYQVSFSSQKEYESKSSRSTLITYGGAPASFNPSGDSVSDYESWAQTVDLYPVPIDYKLDRIYNIIPKDWKSKNGSAYIHDLWNKAEELLNYNLGVQTRNSKYTVNIYHNNKRTSTTNQNSIVQLGNSPSSILTSVVHGFYVYESWVACETCEYGHEDFDCCNSDLIGSLYKYDVILPQMDNVNTITLKLENDGATTGIHNIIGTNMVSVLNWGNGRLHLFEINKNTVQSTNTQVFYKDYILVSFLATCLHGYDEGQLRGRVVKDEIEDNGENFPGDFMYGDWEKMEIIFYGNLGSFQHVVEMNDQVFPDIDKESRNILLKVPKQQNIGRITKITMRCGNNEYWGRDTYPRMKFSTIWVSQTYCGYYQQCTPADNDPFNFITITNEEWEFSRSTTSKENIRLYGLRDL</sequence>
<dbReference type="AlphaFoldDB" id="A0A151ZED9"/>
<gene>
    <name evidence="7" type="ORF">DLAC_06286</name>
</gene>
<organism evidence="7 8">
    <name type="scientific">Tieghemostelium lacteum</name>
    <name type="common">Slime mold</name>
    <name type="synonym">Dictyostelium lacteum</name>
    <dbReference type="NCBI Taxonomy" id="361077"/>
    <lineage>
        <taxon>Eukaryota</taxon>
        <taxon>Amoebozoa</taxon>
        <taxon>Evosea</taxon>
        <taxon>Eumycetozoa</taxon>
        <taxon>Dictyostelia</taxon>
        <taxon>Dictyosteliales</taxon>
        <taxon>Raperosteliaceae</taxon>
        <taxon>Tieghemostelium</taxon>
    </lineage>
</organism>
<dbReference type="OrthoDB" id="21110at2759"/>